<dbReference type="InterPro" id="IPR025322">
    <property type="entry name" value="PADRE_dom"/>
</dbReference>
<gene>
    <name evidence="1" type="ORF">LLUT_LOCUS19501</name>
</gene>
<accession>A0AAV1XA01</accession>
<reference evidence="1 2" key="1">
    <citation type="submission" date="2024-03" db="EMBL/GenBank/DDBJ databases">
        <authorList>
            <person name="Martinez-Hernandez J."/>
        </authorList>
    </citation>
    <scope>NUCLEOTIDE SEQUENCE [LARGE SCALE GENOMIC DNA]</scope>
</reference>
<dbReference type="PANTHER" id="PTHR33052">
    <property type="entry name" value="DUF4228 DOMAIN PROTEIN-RELATED"/>
    <property type="match status" value="1"/>
</dbReference>
<dbReference type="Pfam" id="PF14009">
    <property type="entry name" value="PADRE"/>
    <property type="match status" value="1"/>
</dbReference>
<organism evidence="1 2">
    <name type="scientific">Lupinus luteus</name>
    <name type="common">European yellow lupine</name>
    <dbReference type="NCBI Taxonomy" id="3873"/>
    <lineage>
        <taxon>Eukaryota</taxon>
        <taxon>Viridiplantae</taxon>
        <taxon>Streptophyta</taxon>
        <taxon>Embryophyta</taxon>
        <taxon>Tracheophyta</taxon>
        <taxon>Spermatophyta</taxon>
        <taxon>Magnoliopsida</taxon>
        <taxon>eudicotyledons</taxon>
        <taxon>Gunneridae</taxon>
        <taxon>Pentapetalae</taxon>
        <taxon>rosids</taxon>
        <taxon>fabids</taxon>
        <taxon>Fabales</taxon>
        <taxon>Fabaceae</taxon>
        <taxon>Papilionoideae</taxon>
        <taxon>50 kb inversion clade</taxon>
        <taxon>genistoids sensu lato</taxon>
        <taxon>core genistoids</taxon>
        <taxon>Genisteae</taxon>
        <taxon>Lupinus</taxon>
    </lineage>
</organism>
<dbReference type="EMBL" id="CAXHTB010000013">
    <property type="protein sequence ID" value="CAL0318441.1"/>
    <property type="molecule type" value="Genomic_DNA"/>
</dbReference>
<evidence type="ECO:0000313" key="2">
    <source>
        <dbReference type="Proteomes" id="UP001497480"/>
    </source>
</evidence>
<protein>
    <submittedName>
        <fullName evidence="1">Uncharacterized protein</fullName>
    </submittedName>
</protein>
<comment type="caution">
    <text evidence="1">The sequence shown here is derived from an EMBL/GenBank/DDBJ whole genome shotgun (WGS) entry which is preliminary data.</text>
</comment>
<name>A0AAV1XA01_LUPLU</name>
<dbReference type="Proteomes" id="UP001497480">
    <property type="component" value="Unassembled WGS sequence"/>
</dbReference>
<evidence type="ECO:0000313" key="1">
    <source>
        <dbReference type="EMBL" id="CAL0318441.1"/>
    </source>
</evidence>
<dbReference type="AlphaFoldDB" id="A0AAV1XA01"/>
<sequence>MGNYISCTLAPPMMKNTRTTRVIFPTGEVKQYKSQVNVAELMLECPTFFLSNSTSLHIGHRFSALAADEELEFGNVYIFFPMKRVNSIVIAADMAVLFMAANSAAKRISGGEVKPNVIDVENNVPRLSLEGVDESGLFQNRLSFCRSRKPMLETIKEEPIWADMYPESPQYDDILNEGYFLYFWLSYNE</sequence>
<keyword evidence="2" id="KW-1185">Reference proteome</keyword>
<proteinExistence type="predicted"/>